<protein>
    <submittedName>
        <fullName evidence="1">Uncharacterized protein</fullName>
    </submittedName>
</protein>
<reference evidence="1" key="2">
    <citation type="journal article" date="2022" name="New Phytol.">
        <title>Evolutionary transition to the ectomycorrhizal habit in the genomes of a hyperdiverse lineage of mushroom-forming fungi.</title>
        <authorList>
            <person name="Looney B."/>
            <person name="Miyauchi S."/>
            <person name="Morin E."/>
            <person name="Drula E."/>
            <person name="Courty P.E."/>
            <person name="Kohler A."/>
            <person name="Kuo A."/>
            <person name="LaButti K."/>
            <person name="Pangilinan J."/>
            <person name="Lipzen A."/>
            <person name="Riley R."/>
            <person name="Andreopoulos W."/>
            <person name="He G."/>
            <person name="Johnson J."/>
            <person name="Nolan M."/>
            <person name="Tritt A."/>
            <person name="Barry K.W."/>
            <person name="Grigoriev I.V."/>
            <person name="Nagy L.G."/>
            <person name="Hibbett D."/>
            <person name="Henrissat B."/>
            <person name="Matheny P.B."/>
            <person name="Labbe J."/>
            <person name="Martin F.M."/>
        </authorList>
    </citation>
    <scope>NUCLEOTIDE SEQUENCE</scope>
    <source>
        <strain evidence="1">HHB10654</strain>
    </source>
</reference>
<reference evidence="1" key="1">
    <citation type="submission" date="2021-03" db="EMBL/GenBank/DDBJ databases">
        <authorList>
            <consortium name="DOE Joint Genome Institute"/>
            <person name="Ahrendt S."/>
            <person name="Looney B.P."/>
            <person name="Miyauchi S."/>
            <person name="Morin E."/>
            <person name="Drula E."/>
            <person name="Courty P.E."/>
            <person name="Chicoki N."/>
            <person name="Fauchery L."/>
            <person name="Kohler A."/>
            <person name="Kuo A."/>
            <person name="Labutti K."/>
            <person name="Pangilinan J."/>
            <person name="Lipzen A."/>
            <person name="Riley R."/>
            <person name="Andreopoulos W."/>
            <person name="He G."/>
            <person name="Johnson J."/>
            <person name="Barry K.W."/>
            <person name="Grigoriev I.V."/>
            <person name="Nagy L."/>
            <person name="Hibbett D."/>
            <person name="Henrissat B."/>
            <person name="Matheny P.B."/>
            <person name="Labbe J."/>
            <person name="Martin F."/>
        </authorList>
    </citation>
    <scope>NUCLEOTIDE SEQUENCE</scope>
    <source>
        <strain evidence="1">HHB10654</strain>
    </source>
</reference>
<gene>
    <name evidence="1" type="ORF">BV25DRAFT_1839503</name>
</gene>
<keyword evidence="2" id="KW-1185">Reference proteome</keyword>
<accession>A0ACB8SXQ3</accession>
<dbReference type="Proteomes" id="UP000814140">
    <property type="component" value="Unassembled WGS sequence"/>
</dbReference>
<proteinExistence type="predicted"/>
<dbReference type="EMBL" id="MU277217">
    <property type="protein sequence ID" value="KAI0060686.1"/>
    <property type="molecule type" value="Genomic_DNA"/>
</dbReference>
<evidence type="ECO:0000313" key="2">
    <source>
        <dbReference type="Proteomes" id="UP000814140"/>
    </source>
</evidence>
<comment type="caution">
    <text evidence="1">The sequence shown here is derived from an EMBL/GenBank/DDBJ whole genome shotgun (WGS) entry which is preliminary data.</text>
</comment>
<name>A0ACB8SXQ3_9AGAM</name>
<evidence type="ECO:0000313" key="1">
    <source>
        <dbReference type="EMBL" id="KAI0060686.1"/>
    </source>
</evidence>
<organism evidence="1 2">
    <name type="scientific">Artomyces pyxidatus</name>
    <dbReference type="NCBI Taxonomy" id="48021"/>
    <lineage>
        <taxon>Eukaryota</taxon>
        <taxon>Fungi</taxon>
        <taxon>Dikarya</taxon>
        <taxon>Basidiomycota</taxon>
        <taxon>Agaricomycotina</taxon>
        <taxon>Agaricomycetes</taxon>
        <taxon>Russulales</taxon>
        <taxon>Auriscalpiaceae</taxon>
        <taxon>Artomyces</taxon>
    </lineage>
</organism>
<sequence>MNASSSSSMPSLTSDIYPGGKPNSSKLLSTLRRSLSSSSPKHRKTLSSPDTTPTRHRLSDPDPASIRPTVEQIAMGLHLSRTPHLPAHLSHLAPSPVPSHTRRPSSHGRSHSLPRVTPRLPPPPTRSALKKAGASPSPTRPASSLTMTSASTAPSSSSPSTPTSASTKSRFSRFLGVRASLGASASAPDLCKEEVVVPEVRKGVRFEGIDDD</sequence>